<dbReference type="Proteomes" id="UP001143545">
    <property type="component" value="Unassembled WGS sequence"/>
</dbReference>
<dbReference type="EMBL" id="BRVP01000013">
    <property type="protein sequence ID" value="GLB53030.1"/>
    <property type="molecule type" value="Genomic_DNA"/>
</dbReference>
<organism evidence="1 2">
    <name type="scientific">Neptunitalea chrysea</name>
    <dbReference type="NCBI Taxonomy" id="1647581"/>
    <lineage>
        <taxon>Bacteria</taxon>
        <taxon>Pseudomonadati</taxon>
        <taxon>Bacteroidota</taxon>
        <taxon>Flavobacteriia</taxon>
        <taxon>Flavobacteriales</taxon>
        <taxon>Flavobacteriaceae</taxon>
        <taxon>Neptunitalea</taxon>
    </lineage>
</organism>
<evidence type="ECO:0000313" key="1">
    <source>
        <dbReference type="EMBL" id="GLB53030.1"/>
    </source>
</evidence>
<evidence type="ECO:0000313" key="2">
    <source>
        <dbReference type="Proteomes" id="UP001143545"/>
    </source>
</evidence>
<dbReference type="AlphaFoldDB" id="A0A9W6EU47"/>
<sequence>MGFSCTSEEEVAAREQSSIDLKNITIDFSNVRAFKELLLFDYEDASDISKKMNSSLVTLIMDSKDVIKENEKVSDIFINISISNGKAVITEITQANANTKKIIASIKLDDTTGDYQQRTAPYEDYMWSCPGGYEFIGGCSNLGGSEEMEGCIGSYAASYYSANLSGIGDCASVMVHVGTFSTQVCGATC</sequence>
<reference evidence="1" key="1">
    <citation type="submission" date="2022-07" db="EMBL/GenBank/DDBJ databases">
        <title>Taxonomy of Novel Oxalotrophic and Methylotrophic Bacteria.</title>
        <authorList>
            <person name="Sahin N."/>
            <person name="Tani A."/>
        </authorList>
    </citation>
    <scope>NUCLEOTIDE SEQUENCE</scope>
    <source>
        <strain evidence="1">AM327</strain>
    </source>
</reference>
<gene>
    <name evidence="1" type="ORF">NBRC110019_20700</name>
</gene>
<name>A0A9W6EU47_9FLAO</name>
<protein>
    <submittedName>
        <fullName evidence="1">Uncharacterized protein</fullName>
    </submittedName>
</protein>
<comment type="caution">
    <text evidence="1">The sequence shown here is derived from an EMBL/GenBank/DDBJ whole genome shotgun (WGS) entry which is preliminary data.</text>
</comment>
<proteinExistence type="predicted"/>
<keyword evidence="2" id="KW-1185">Reference proteome</keyword>
<accession>A0A9W6EU47</accession>